<name>A0A6A6WXM0_9PLEO</name>
<dbReference type="InterPro" id="IPR050300">
    <property type="entry name" value="GDXG_lipolytic_enzyme"/>
</dbReference>
<dbReference type="GO" id="GO:0016787">
    <property type="term" value="F:hydrolase activity"/>
    <property type="evidence" value="ECO:0007669"/>
    <property type="project" value="UniProtKB-KW"/>
</dbReference>
<organism evidence="3 4">
    <name type="scientific">Melanomma pulvis-pyrius CBS 109.77</name>
    <dbReference type="NCBI Taxonomy" id="1314802"/>
    <lineage>
        <taxon>Eukaryota</taxon>
        <taxon>Fungi</taxon>
        <taxon>Dikarya</taxon>
        <taxon>Ascomycota</taxon>
        <taxon>Pezizomycotina</taxon>
        <taxon>Dothideomycetes</taxon>
        <taxon>Pleosporomycetidae</taxon>
        <taxon>Pleosporales</taxon>
        <taxon>Melanommataceae</taxon>
        <taxon>Melanomma</taxon>
    </lineage>
</organism>
<protein>
    <submittedName>
        <fullName evidence="3">Alpha/beta-hydrolase</fullName>
    </submittedName>
</protein>
<proteinExistence type="predicted"/>
<evidence type="ECO:0000313" key="4">
    <source>
        <dbReference type="Proteomes" id="UP000799757"/>
    </source>
</evidence>
<dbReference type="SUPFAM" id="SSF53474">
    <property type="entry name" value="alpha/beta-Hydrolases"/>
    <property type="match status" value="1"/>
</dbReference>
<evidence type="ECO:0000313" key="3">
    <source>
        <dbReference type="EMBL" id="KAF2788467.1"/>
    </source>
</evidence>
<dbReference type="InterPro" id="IPR013094">
    <property type="entry name" value="AB_hydrolase_3"/>
</dbReference>
<keyword evidence="4" id="KW-1185">Reference proteome</keyword>
<dbReference type="OrthoDB" id="2152029at2759"/>
<dbReference type="AlphaFoldDB" id="A0A6A6WXM0"/>
<evidence type="ECO:0000256" key="1">
    <source>
        <dbReference type="ARBA" id="ARBA00022801"/>
    </source>
</evidence>
<dbReference type="Gene3D" id="3.40.50.1820">
    <property type="entry name" value="alpha/beta hydrolase"/>
    <property type="match status" value="1"/>
</dbReference>
<dbReference type="Pfam" id="PF07859">
    <property type="entry name" value="Abhydrolase_3"/>
    <property type="match status" value="1"/>
</dbReference>
<dbReference type="PANTHER" id="PTHR48081:SF8">
    <property type="entry name" value="ALPHA_BETA HYDROLASE FOLD-3 DOMAIN-CONTAINING PROTEIN-RELATED"/>
    <property type="match status" value="1"/>
</dbReference>
<reference evidence="3" key="1">
    <citation type="journal article" date="2020" name="Stud. Mycol.">
        <title>101 Dothideomycetes genomes: a test case for predicting lifestyles and emergence of pathogens.</title>
        <authorList>
            <person name="Haridas S."/>
            <person name="Albert R."/>
            <person name="Binder M."/>
            <person name="Bloem J."/>
            <person name="Labutti K."/>
            <person name="Salamov A."/>
            <person name="Andreopoulos B."/>
            <person name="Baker S."/>
            <person name="Barry K."/>
            <person name="Bills G."/>
            <person name="Bluhm B."/>
            <person name="Cannon C."/>
            <person name="Castanera R."/>
            <person name="Culley D."/>
            <person name="Daum C."/>
            <person name="Ezra D."/>
            <person name="Gonzalez J."/>
            <person name="Henrissat B."/>
            <person name="Kuo A."/>
            <person name="Liang C."/>
            <person name="Lipzen A."/>
            <person name="Lutzoni F."/>
            <person name="Magnuson J."/>
            <person name="Mondo S."/>
            <person name="Nolan M."/>
            <person name="Ohm R."/>
            <person name="Pangilinan J."/>
            <person name="Park H.-J."/>
            <person name="Ramirez L."/>
            <person name="Alfaro M."/>
            <person name="Sun H."/>
            <person name="Tritt A."/>
            <person name="Yoshinaga Y."/>
            <person name="Zwiers L.-H."/>
            <person name="Turgeon B."/>
            <person name="Goodwin S."/>
            <person name="Spatafora J."/>
            <person name="Crous P."/>
            <person name="Grigoriev I."/>
        </authorList>
    </citation>
    <scope>NUCLEOTIDE SEQUENCE</scope>
    <source>
        <strain evidence="3">CBS 109.77</strain>
    </source>
</reference>
<feature type="domain" description="Alpha/beta hydrolase fold-3" evidence="2">
    <location>
        <begin position="120"/>
        <end position="335"/>
    </location>
</feature>
<dbReference type="InterPro" id="IPR029058">
    <property type="entry name" value="AB_hydrolase_fold"/>
</dbReference>
<dbReference type="EMBL" id="MU002213">
    <property type="protein sequence ID" value="KAF2788467.1"/>
    <property type="molecule type" value="Genomic_DNA"/>
</dbReference>
<keyword evidence="1 3" id="KW-0378">Hydrolase</keyword>
<accession>A0A6A6WXM0</accession>
<gene>
    <name evidence="3" type="ORF">K505DRAFT_378881</name>
</gene>
<evidence type="ECO:0000259" key="2">
    <source>
        <dbReference type="Pfam" id="PF07859"/>
    </source>
</evidence>
<dbReference type="PANTHER" id="PTHR48081">
    <property type="entry name" value="AB HYDROLASE SUPERFAMILY PROTEIN C4A8.06C"/>
    <property type="match status" value="1"/>
</dbReference>
<dbReference type="Proteomes" id="UP000799757">
    <property type="component" value="Unassembled WGS sequence"/>
</dbReference>
<sequence length="364" mass="40931">MVANLTTIVCSPIASTRTFLAICYRLPIRILRNIILRIQGRDPGTSLWLAVSTSFFSASLDYNWPLVLVRPRWIGRYDGLAFPPEGAKPNVGFEGFLYVNEKLKALATQPTLDGSDALWIHAHGGGFKMGEARQYHTTYQRWIRTALEDYGLDLRILAVEYPLSTTKPYPANMLSMYSAYKYCIDCGYPSDKIFLVGDSAGGNLAISTTYHVLENLPNNMPAATMMLSPWMDLAQEHTAHSPNQSTDWLTTFDDESTRTDCIDVYCGPTIKSRGDPRVSPLRRESLRGLPPQYISAGRAEVLFTDSKMWADRCEQELGRDMVETHFPDGQVHIFQIGGWLASTKVEAESDRSILSFIKRHVSEK</sequence>